<protein>
    <recommendedName>
        <fullName evidence="6">Cutinase</fullName>
    </recommendedName>
</protein>
<evidence type="ECO:0008006" key="6">
    <source>
        <dbReference type="Google" id="ProtNLM"/>
    </source>
</evidence>
<dbReference type="PANTHER" id="PTHR33630">
    <property type="entry name" value="CUTINASE RV1984C-RELATED-RELATED"/>
    <property type="match status" value="1"/>
</dbReference>
<sequence length="367" mass="38360">MPSLLTSSLLFTSLWTVATTAQDSCAVCDDVHFFLARGNNEPYPGRQSALVEATCNGLSSCGYEDLIFADLASDLYCQITYDATIAGHVQMTAYAQKCPDSKLILAGYSIGGQAASDVLGGAGGELANGCIQPEIPALDFNSSPANQIAAVIIFGDVRHTANQSYNFGSGASFDGLFPRTQEMLNNLDQYADIMRSWCADTDPICAADGLEADIESHLNYYDLYSEAAASWIKSVASLTDDSDSTTNIPVSISGTVQDQTAGTATPSGSVTLSTEWTNTISYAPCTTTAHSQHVSSMAPSAAWNATSPYGNGTNFTITVPSTATNAAVTKARFAPSASARLIPSVNGGSMVTVGYGLALTMLAMIIV</sequence>
<dbReference type="RefSeq" id="XP_064653777.1">
    <property type="nucleotide sequence ID" value="XM_064808055.1"/>
</dbReference>
<feature type="chain" id="PRO_5043787914" description="Cutinase" evidence="3">
    <location>
        <begin position="21"/>
        <end position="367"/>
    </location>
</feature>
<evidence type="ECO:0000313" key="5">
    <source>
        <dbReference type="Proteomes" id="UP001337655"/>
    </source>
</evidence>
<evidence type="ECO:0000256" key="2">
    <source>
        <dbReference type="ARBA" id="ARBA00023157"/>
    </source>
</evidence>
<dbReference type="InterPro" id="IPR029058">
    <property type="entry name" value="AB_hydrolase_fold"/>
</dbReference>
<dbReference type="InterPro" id="IPR000675">
    <property type="entry name" value="Cutinase/axe"/>
</dbReference>
<dbReference type="Pfam" id="PF01083">
    <property type="entry name" value="Cutinase"/>
    <property type="match status" value="1"/>
</dbReference>
<keyword evidence="2" id="KW-1015">Disulfide bond</keyword>
<dbReference type="PANTHER" id="PTHR33630:SF13">
    <property type="entry name" value="ACETYLXYLAN ESTERASE"/>
    <property type="match status" value="1"/>
</dbReference>
<evidence type="ECO:0000313" key="4">
    <source>
        <dbReference type="EMBL" id="KAK5163252.1"/>
    </source>
</evidence>
<keyword evidence="3" id="KW-0732">Signal</keyword>
<comment type="caution">
    <text evidence="4">The sequence shown here is derived from an EMBL/GenBank/DDBJ whole genome shotgun (WGS) entry which is preliminary data.</text>
</comment>
<keyword evidence="1" id="KW-0378">Hydrolase</keyword>
<dbReference type="GO" id="GO:0052689">
    <property type="term" value="F:carboxylic ester hydrolase activity"/>
    <property type="evidence" value="ECO:0007669"/>
    <property type="project" value="UniProtKB-ARBA"/>
</dbReference>
<dbReference type="Proteomes" id="UP001337655">
    <property type="component" value="Unassembled WGS sequence"/>
</dbReference>
<reference evidence="4 5" key="1">
    <citation type="submission" date="2023-08" db="EMBL/GenBank/DDBJ databases">
        <title>Black Yeasts Isolated from many extreme environments.</title>
        <authorList>
            <person name="Coleine C."/>
            <person name="Stajich J.E."/>
            <person name="Selbmann L."/>
        </authorList>
    </citation>
    <scope>NUCLEOTIDE SEQUENCE [LARGE SCALE GENOMIC DNA]</scope>
    <source>
        <strain evidence="4 5">CCFEE 5935</strain>
    </source>
</reference>
<dbReference type="AlphaFoldDB" id="A0AAV9NU99"/>
<dbReference type="Gene3D" id="3.40.50.1820">
    <property type="entry name" value="alpha/beta hydrolase"/>
    <property type="match status" value="1"/>
</dbReference>
<dbReference type="GeneID" id="89932163"/>
<name>A0AAV9NU99_9PEZI</name>
<dbReference type="EMBL" id="JAVRRT010000027">
    <property type="protein sequence ID" value="KAK5163252.1"/>
    <property type="molecule type" value="Genomic_DNA"/>
</dbReference>
<accession>A0AAV9NU99</accession>
<gene>
    <name evidence="4" type="ORF">LTR77_010838</name>
</gene>
<proteinExistence type="predicted"/>
<feature type="signal peptide" evidence="3">
    <location>
        <begin position="1"/>
        <end position="20"/>
    </location>
</feature>
<keyword evidence="5" id="KW-1185">Reference proteome</keyword>
<dbReference type="SUPFAM" id="SSF53474">
    <property type="entry name" value="alpha/beta-Hydrolases"/>
    <property type="match status" value="1"/>
</dbReference>
<dbReference type="SMART" id="SM01110">
    <property type="entry name" value="Cutinase"/>
    <property type="match status" value="1"/>
</dbReference>
<evidence type="ECO:0000256" key="3">
    <source>
        <dbReference type="SAM" id="SignalP"/>
    </source>
</evidence>
<organism evidence="4 5">
    <name type="scientific">Saxophila tyrrhenica</name>
    <dbReference type="NCBI Taxonomy" id="1690608"/>
    <lineage>
        <taxon>Eukaryota</taxon>
        <taxon>Fungi</taxon>
        <taxon>Dikarya</taxon>
        <taxon>Ascomycota</taxon>
        <taxon>Pezizomycotina</taxon>
        <taxon>Dothideomycetes</taxon>
        <taxon>Dothideomycetidae</taxon>
        <taxon>Mycosphaerellales</taxon>
        <taxon>Extremaceae</taxon>
        <taxon>Saxophila</taxon>
    </lineage>
</organism>
<evidence type="ECO:0000256" key="1">
    <source>
        <dbReference type="ARBA" id="ARBA00022801"/>
    </source>
</evidence>